<evidence type="ECO:0000259" key="7">
    <source>
        <dbReference type="PROSITE" id="PS50850"/>
    </source>
</evidence>
<feature type="domain" description="Major facilitator superfamily (MFS) profile" evidence="7">
    <location>
        <begin position="20"/>
        <end position="439"/>
    </location>
</feature>
<gene>
    <name evidence="8" type="ORF">SO694_00083142</name>
</gene>
<feature type="transmembrane region" description="Helical" evidence="6">
    <location>
        <begin position="259"/>
        <end position="281"/>
    </location>
</feature>
<dbReference type="PANTHER" id="PTHR23511">
    <property type="entry name" value="SYNAPTIC VESICLE GLYCOPROTEIN 2"/>
    <property type="match status" value="1"/>
</dbReference>
<evidence type="ECO:0000256" key="5">
    <source>
        <dbReference type="ARBA" id="ARBA00023136"/>
    </source>
</evidence>
<dbReference type="Proteomes" id="UP001363151">
    <property type="component" value="Unassembled WGS sequence"/>
</dbReference>
<feature type="transmembrane region" description="Helical" evidence="6">
    <location>
        <begin position="293"/>
        <end position="312"/>
    </location>
</feature>
<organism evidence="8 9">
    <name type="scientific">Aureococcus anophagefferens</name>
    <name type="common">Harmful bloom alga</name>
    <dbReference type="NCBI Taxonomy" id="44056"/>
    <lineage>
        <taxon>Eukaryota</taxon>
        <taxon>Sar</taxon>
        <taxon>Stramenopiles</taxon>
        <taxon>Ochrophyta</taxon>
        <taxon>Pelagophyceae</taxon>
        <taxon>Pelagomonadales</taxon>
        <taxon>Pelagomonadaceae</taxon>
        <taxon>Aureococcus</taxon>
    </lineage>
</organism>
<reference evidence="8 9" key="1">
    <citation type="submission" date="2024-03" db="EMBL/GenBank/DDBJ databases">
        <title>Aureococcus anophagefferens CCMP1851 and Kratosvirus quantuckense: Draft genome of a second virus-susceptible host strain in the model system.</title>
        <authorList>
            <person name="Chase E."/>
            <person name="Truchon A.R."/>
            <person name="Schepens W."/>
            <person name="Wilhelm S.W."/>
        </authorList>
    </citation>
    <scope>NUCLEOTIDE SEQUENCE [LARGE SCALE GENOMIC DNA]</scope>
    <source>
        <strain evidence="8 9">CCMP1851</strain>
    </source>
</reference>
<keyword evidence="2" id="KW-0813">Transport</keyword>
<evidence type="ECO:0000256" key="4">
    <source>
        <dbReference type="ARBA" id="ARBA00022989"/>
    </source>
</evidence>
<accession>A0ABR1FJE7</accession>
<feature type="transmembrane region" description="Helical" evidence="6">
    <location>
        <begin position="350"/>
        <end position="372"/>
    </location>
</feature>
<evidence type="ECO:0000256" key="6">
    <source>
        <dbReference type="SAM" id="Phobius"/>
    </source>
</evidence>
<evidence type="ECO:0000256" key="2">
    <source>
        <dbReference type="ARBA" id="ARBA00022448"/>
    </source>
</evidence>
<dbReference type="PANTHER" id="PTHR23511:SF34">
    <property type="entry name" value="SYNAPTIC VESICLE GLYCOPROTEIN 2"/>
    <property type="match status" value="1"/>
</dbReference>
<evidence type="ECO:0000256" key="1">
    <source>
        <dbReference type="ARBA" id="ARBA00004141"/>
    </source>
</evidence>
<dbReference type="SUPFAM" id="SSF103473">
    <property type="entry name" value="MFS general substrate transporter"/>
    <property type="match status" value="1"/>
</dbReference>
<keyword evidence="5 6" id="KW-0472">Membrane</keyword>
<keyword evidence="9" id="KW-1185">Reference proteome</keyword>
<evidence type="ECO:0000313" key="8">
    <source>
        <dbReference type="EMBL" id="KAK7231966.1"/>
    </source>
</evidence>
<dbReference type="PROSITE" id="PS50850">
    <property type="entry name" value="MFS"/>
    <property type="match status" value="1"/>
</dbReference>
<comment type="caution">
    <text evidence="8">The sequence shown here is derived from an EMBL/GenBank/DDBJ whole genome shotgun (WGS) entry which is preliminary data.</text>
</comment>
<dbReference type="EMBL" id="JBBJCI010000372">
    <property type="protein sequence ID" value="KAK7231966.1"/>
    <property type="molecule type" value="Genomic_DNA"/>
</dbReference>
<dbReference type="Gene3D" id="1.20.1250.20">
    <property type="entry name" value="MFS general substrate transporter like domains"/>
    <property type="match status" value="1"/>
</dbReference>
<dbReference type="InterPro" id="IPR011701">
    <property type="entry name" value="MFS"/>
</dbReference>
<protein>
    <submittedName>
        <fullName evidence="8">Phosphate ion transporter</fullName>
    </submittedName>
</protein>
<evidence type="ECO:0000313" key="9">
    <source>
        <dbReference type="Proteomes" id="UP001363151"/>
    </source>
</evidence>
<name>A0ABR1FJE7_AURAN</name>
<feature type="transmembrane region" description="Helical" evidence="6">
    <location>
        <begin position="57"/>
        <end position="78"/>
    </location>
</feature>
<evidence type="ECO:0000256" key="3">
    <source>
        <dbReference type="ARBA" id="ARBA00022692"/>
    </source>
</evidence>
<dbReference type="InterPro" id="IPR020846">
    <property type="entry name" value="MFS_dom"/>
</dbReference>
<feature type="transmembrane region" description="Helical" evidence="6">
    <location>
        <begin position="406"/>
        <end position="430"/>
    </location>
</feature>
<keyword evidence="4 6" id="KW-1133">Transmembrane helix</keyword>
<comment type="subcellular location">
    <subcellularLocation>
        <location evidence="1">Membrane</location>
        <topology evidence="1">Multi-pass membrane protein</topology>
    </subcellularLocation>
</comment>
<feature type="transmembrane region" description="Helical" evidence="6">
    <location>
        <begin position="116"/>
        <end position="137"/>
    </location>
</feature>
<feature type="transmembrane region" description="Helical" evidence="6">
    <location>
        <begin position="20"/>
        <end position="45"/>
    </location>
</feature>
<dbReference type="Pfam" id="PF07690">
    <property type="entry name" value="MFS_1"/>
    <property type="match status" value="1"/>
</dbReference>
<feature type="transmembrane region" description="Helical" evidence="6">
    <location>
        <begin position="170"/>
        <end position="190"/>
    </location>
</feature>
<dbReference type="InterPro" id="IPR036259">
    <property type="entry name" value="MFS_trans_sf"/>
</dbReference>
<proteinExistence type="predicted"/>
<keyword evidence="3 6" id="KW-0812">Transmembrane</keyword>
<sequence>MAPMCVPQCGALRDPYSAQLLSAMALMQIGSGYNVVAISGAELIWTSEGELYTWTSSVLDAAIFLGFVVGTLSMGRYADLKGRLAAQRVSCLLATVGAVASALAGPRHGRYVEIACFRFLLGIGAGGAAPIAASYTYERLREVERAAGGPLVHDPRTSGGPASATGSMDIWNLAGQAGSYLVAILLMSCGGWMSKKAMWRSMLGLGALPFLLSAFLTRDAEESRAFARLGDRRLGAGWADFRKALAARDPTGPAKLFDVVLVVFCYQLVCYGLLLLLPDLVEAAIVSPTNREILGVLAALSAVGIFAAYSSLGPIDSLGAAAVLERTLVFSALVTWAFALGLGFSSSTTLLLVLCFAARFAVNLPSSAAFALPSLLFPTEIRASCSGAANAAGKLGGLVGNLTFTYIANALGDASLLAICASSLVLGAFFMNKLATNYINENAADDLDAAEDLGRKAGDDRERYLDAAEALLRKAEGPSYQDPTPCDVKTLL</sequence>